<dbReference type="OrthoDB" id="1271298at2759"/>
<evidence type="ECO:0000256" key="3">
    <source>
        <dbReference type="ARBA" id="ARBA00022771"/>
    </source>
</evidence>
<protein>
    <recommendedName>
        <fullName evidence="6">HAT C-terminal dimerisation domain-containing protein</fullName>
    </recommendedName>
</protein>
<organism evidence="7 8">
    <name type="scientific">Allacma fusca</name>
    <dbReference type="NCBI Taxonomy" id="39272"/>
    <lineage>
        <taxon>Eukaryota</taxon>
        <taxon>Metazoa</taxon>
        <taxon>Ecdysozoa</taxon>
        <taxon>Arthropoda</taxon>
        <taxon>Hexapoda</taxon>
        <taxon>Collembola</taxon>
        <taxon>Symphypleona</taxon>
        <taxon>Sminthuridae</taxon>
        <taxon>Allacma</taxon>
    </lineage>
</organism>
<dbReference type="InterPro" id="IPR052035">
    <property type="entry name" value="ZnF_BED_domain_contain"/>
</dbReference>
<comment type="subcellular location">
    <subcellularLocation>
        <location evidence="1">Nucleus</location>
    </subcellularLocation>
</comment>
<evidence type="ECO:0000313" key="7">
    <source>
        <dbReference type="EMBL" id="CAG7824432.1"/>
    </source>
</evidence>
<evidence type="ECO:0000256" key="4">
    <source>
        <dbReference type="ARBA" id="ARBA00022833"/>
    </source>
</evidence>
<dbReference type="GO" id="GO:0046983">
    <property type="term" value="F:protein dimerization activity"/>
    <property type="evidence" value="ECO:0007669"/>
    <property type="project" value="InterPro"/>
</dbReference>
<dbReference type="Proteomes" id="UP000708208">
    <property type="component" value="Unassembled WGS sequence"/>
</dbReference>
<evidence type="ECO:0000256" key="5">
    <source>
        <dbReference type="ARBA" id="ARBA00023242"/>
    </source>
</evidence>
<keyword evidence="8" id="KW-1185">Reference proteome</keyword>
<name>A0A8J2KVX5_9HEXA</name>
<evidence type="ECO:0000313" key="8">
    <source>
        <dbReference type="Proteomes" id="UP000708208"/>
    </source>
</evidence>
<dbReference type="AlphaFoldDB" id="A0A8J2KVX5"/>
<keyword evidence="5" id="KW-0539">Nucleus</keyword>
<evidence type="ECO:0000256" key="1">
    <source>
        <dbReference type="ARBA" id="ARBA00004123"/>
    </source>
</evidence>
<comment type="caution">
    <text evidence="7">The sequence shown here is derived from an EMBL/GenBank/DDBJ whole genome shotgun (WGS) entry which is preliminary data.</text>
</comment>
<evidence type="ECO:0000256" key="2">
    <source>
        <dbReference type="ARBA" id="ARBA00022723"/>
    </source>
</evidence>
<keyword evidence="4" id="KW-0862">Zinc</keyword>
<dbReference type="PANTHER" id="PTHR46481:SF10">
    <property type="entry name" value="ZINC FINGER BED DOMAIN-CONTAINING PROTEIN 39"/>
    <property type="match status" value="1"/>
</dbReference>
<dbReference type="PANTHER" id="PTHR46481">
    <property type="entry name" value="ZINC FINGER BED DOMAIN-CONTAINING PROTEIN 4"/>
    <property type="match status" value="1"/>
</dbReference>
<dbReference type="GO" id="GO:0008270">
    <property type="term" value="F:zinc ion binding"/>
    <property type="evidence" value="ECO:0007669"/>
    <property type="project" value="UniProtKB-KW"/>
</dbReference>
<sequence>MQKSNVDKFDELRTYLSFPVVDPSKCTHVLTWWKENEKLFPAVSAMARDYLAVSATGVSIERTFAFGSVLLKPKTLSLSADSIRKRFF</sequence>
<keyword evidence="3" id="KW-0863">Zinc-finger</keyword>
<reference evidence="7" key="1">
    <citation type="submission" date="2021-06" db="EMBL/GenBank/DDBJ databases">
        <authorList>
            <person name="Hodson N. C."/>
            <person name="Mongue J. A."/>
            <person name="Jaron S. K."/>
        </authorList>
    </citation>
    <scope>NUCLEOTIDE SEQUENCE</scope>
</reference>
<dbReference type="Pfam" id="PF05699">
    <property type="entry name" value="Dimer_Tnp_hAT"/>
    <property type="match status" value="1"/>
</dbReference>
<dbReference type="GO" id="GO:0005634">
    <property type="term" value="C:nucleus"/>
    <property type="evidence" value="ECO:0007669"/>
    <property type="project" value="UniProtKB-SubCell"/>
</dbReference>
<keyword evidence="2" id="KW-0479">Metal-binding</keyword>
<accession>A0A8J2KVX5</accession>
<dbReference type="InterPro" id="IPR008906">
    <property type="entry name" value="HATC_C_dom"/>
</dbReference>
<proteinExistence type="predicted"/>
<evidence type="ECO:0000259" key="6">
    <source>
        <dbReference type="Pfam" id="PF05699"/>
    </source>
</evidence>
<feature type="domain" description="HAT C-terminal dimerisation" evidence="6">
    <location>
        <begin position="11"/>
        <end position="82"/>
    </location>
</feature>
<dbReference type="EMBL" id="CAJVCH010532790">
    <property type="protein sequence ID" value="CAG7824432.1"/>
    <property type="molecule type" value="Genomic_DNA"/>
</dbReference>
<gene>
    <name evidence="7" type="ORF">AFUS01_LOCUS34587</name>
</gene>